<proteinExistence type="predicted"/>
<evidence type="ECO:0000256" key="1">
    <source>
        <dbReference type="SAM" id="Phobius"/>
    </source>
</evidence>
<dbReference type="OrthoDB" id="1367307at2"/>
<dbReference type="RefSeq" id="WP_073312072.1">
    <property type="nucleotide sequence ID" value="NZ_FQZI01000006.1"/>
</dbReference>
<name>A0A1M6GVA0_9FLAO</name>
<gene>
    <name evidence="2" type="ORF">SAMN05444363_2746</name>
</gene>
<dbReference type="Proteomes" id="UP000184488">
    <property type="component" value="Unassembled WGS sequence"/>
</dbReference>
<dbReference type="EMBL" id="FQZI01000006">
    <property type="protein sequence ID" value="SHJ13814.1"/>
    <property type="molecule type" value="Genomic_DNA"/>
</dbReference>
<evidence type="ECO:0000313" key="2">
    <source>
        <dbReference type="EMBL" id="SHJ13814.1"/>
    </source>
</evidence>
<feature type="transmembrane region" description="Helical" evidence="1">
    <location>
        <begin position="21"/>
        <end position="41"/>
    </location>
</feature>
<evidence type="ECO:0000313" key="3">
    <source>
        <dbReference type="Proteomes" id="UP000184488"/>
    </source>
</evidence>
<accession>A0A1M6GVA0</accession>
<dbReference type="STRING" id="415425.SAMN05444363_2746"/>
<keyword evidence="1" id="KW-0472">Membrane</keyword>
<keyword evidence="3" id="KW-1185">Reference proteome</keyword>
<keyword evidence="1" id="KW-1133">Transmembrane helix</keyword>
<keyword evidence="1" id="KW-0812">Transmembrane</keyword>
<protein>
    <submittedName>
        <fullName evidence="2">Uncharacterized protein</fullName>
    </submittedName>
</protein>
<feature type="transmembrane region" description="Helical" evidence="1">
    <location>
        <begin position="47"/>
        <end position="69"/>
    </location>
</feature>
<feature type="transmembrane region" description="Helical" evidence="1">
    <location>
        <begin position="90"/>
        <end position="116"/>
    </location>
</feature>
<organism evidence="2 3">
    <name type="scientific">Flavobacterium terrae</name>
    <dbReference type="NCBI Taxonomy" id="415425"/>
    <lineage>
        <taxon>Bacteria</taxon>
        <taxon>Pseudomonadati</taxon>
        <taxon>Bacteroidota</taxon>
        <taxon>Flavobacteriia</taxon>
        <taxon>Flavobacteriales</taxon>
        <taxon>Flavobacteriaceae</taxon>
        <taxon>Flavobacterium</taxon>
    </lineage>
</organism>
<sequence length="203" mass="24481">MKKKSSSASKRKKKEEFEYRIFLGFIFFNLIYFLFFEIKLIGTDIRYHIFILGIPIILGFIFSTKYNIFGVSWKEMFLEIKKRNNFFRSIYNLVLFFLGNIVFSCLTFGFLATIFWDSINVYQSSKNRIETYYLPVEEFHLKKGKGSNKIYFRFKNNLESIKVDYQTIKPYLDQQPKDYKIVLVVREGIWNHYALESWDLIKV</sequence>
<dbReference type="AlphaFoldDB" id="A0A1M6GVA0"/>
<reference evidence="3" key="1">
    <citation type="submission" date="2016-11" db="EMBL/GenBank/DDBJ databases">
        <authorList>
            <person name="Varghese N."/>
            <person name="Submissions S."/>
        </authorList>
    </citation>
    <scope>NUCLEOTIDE SEQUENCE [LARGE SCALE GENOMIC DNA]</scope>
    <source>
        <strain evidence="3">DSM 18829</strain>
    </source>
</reference>